<gene>
    <name evidence="1" type="ORF">GCM10023320_77850</name>
</gene>
<protein>
    <submittedName>
        <fullName evidence="1">Alpha/beta fold hydrolase</fullName>
    </submittedName>
</protein>
<proteinExistence type="predicted"/>
<comment type="caution">
    <text evidence="1">The sequence shown here is derived from an EMBL/GenBank/DDBJ whole genome shotgun (WGS) entry which is preliminary data.</text>
</comment>
<dbReference type="Proteomes" id="UP001500804">
    <property type="component" value="Unassembled WGS sequence"/>
</dbReference>
<dbReference type="RefSeq" id="WP_345612519.1">
    <property type="nucleotide sequence ID" value="NZ_BAABJO010000047.1"/>
</dbReference>
<keyword evidence="1" id="KW-0378">Hydrolase</keyword>
<dbReference type="EMBL" id="BAABJO010000047">
    <property type="protein sequence ID" value="GAA5140325.1"/>
    <property type="molecule type" value="Genomic_DNA"/>
</dbReference>
<name>A0ABP9P3Q5_9PSEU</name>
<dbReference type="SUPFAM" id="SSF53474">
    <property type="entry name" value="alpha/beta-Hydrolases"/>
    <property type="match status" value="1"/>
</dbReference>
<evidence type="ECO:0000313" key="2">
    <source>
        <dbReference type="Proteomes" id="UP001500804"/>
    </source>
</evidence>
<dbReference type="GO" id="GO:0016787">
    <property type="term" value="F:hydrolase activity"/>
    <property type="evidence" value="ECO:0007669"/>
    <property type="project" value="UniProtKB-KW"/>
</dbReference>
<sequence>MATNPGLNVDWYPSELPTGTGIHQQTSVTVDNNAVKGTLYTPPGREPRDTTVIVVMHPRVDMSRHYLIPALVGAGHAVYAVAARDAGNDLRLVHEQTLLDLGAGLTWLHTLGFLRTVGLGNSGGGGLLTYYVQQSQKAPENRIARTPAGRPSFLDKATLPTLDALAYVAPHPGQGTLLSRCIDPSVTDEDDAFSVDPALDPFDGNNGYRPAPESSSYPPEFVDRYRAAQFDRIARIDARAREHIAEALAARRKVRAGDDTAADRRRAGTARLITVWRTDADLRAMDLSLDKSDRGYGSVYGPRPEVTNYGIVGFGRLATPDAWLSTWSAHSSNATIAKAGPDVTLPTLLIAYTADNCVFPSDFQAIADCIASTHKQIESVVADHYGNPVGPGEHRRDHAAGLINQWLENLAGRGV</sequence>
<organism evidence="1 2">
    <name type="scientific">Pseudonocardia adelaidensis</name>
    <dbReference type="NCBI Taxonomy" id="648754"/>
    <lineage>
        <taxon>Bacteria</taxon>
        <taxon>Bacillati</taxon>
        <taxon>Actinomycetota</taxon>
        <taxon>Actinomycetes</taxon>
        <taxon>Pseudonocardiales</taxon>
        <taxon>Pseudonocardiaceae</taxon>
        <taxon>Pseudonocardia</taxon>
    </lineage>
</organism>
<dbReference type="InterPro" id="IPR029058">
    <property type="entry name" value="AB_hydrolase_fold"/>
</dbReference>
<dbReference type="Gene3D" id="3.40.50.1820">
    <property type="entry name" value="alpha/beta hydrolase"/>
    <property type="match status" value="1"/>
</dbReference>
<keyword evidence="2" id="KW-1185">Reference proteome</keyword>
<reference evidence="2" key="1">
    <citation type="journal article" date="2019" name="Int. J. Syst. Evol. Microbiol.">
        <title>The Global Catalogue of Microorganisms (GCM) 10K type strain sequencing project: providing services to taxonomists for standard genome sequencing and annotation.</title>
        <authorList>
            <consortium name="The Broad Institute Genomics Platform"/>
            <consortium name="The Broad Institute Genome Sequencing Center for Infectious Disease"/>
            <person name="Wu L."/>
            <person name="Ma J."/>
        </authorList>
    </citation>
    <scope>NUCLEOTIDE SEQUENCE [LARGE SCALE GENOMIC DNA]</scope>
    <source>
        <strain evidence="2">JCM 18302</strain>
    </source>
</reference>
<accession>A0ABP9P3Q5</accession>
<evidence type="ECO:0000313" key="1">
    <source>
        <dbReference type="EMBL" id="GAA5140325.1"/>
    </source>
</evidence>